<dbReference type="InterPro" id="IPR000504">
    <property type="entry name" value="RRM_dom"/>
</dbReference>
<proteinExistence type="predicted"/>
<dbReference type="GO" id="GO:0008143">
    <property type="term" value="F:poly(A) binding"/>
    <property type="evidence" value="ECO:0007669"/>
    <property type="project" value="InterPro"/>
</dbReference>
<feature type="region of interest" description="Disordered" evidence="2">
    <location>
        <begin position="480"/>
        <end position="515"/>
    </location>
</feature>
<feature type="compositionally biased region" description="Basic and acidic residues" evidence="2">
    <location>
        <begin position="356"/>
        <end position="372"/>
    </location>
</feature>
<feature type="compositionally biased region" description="Pro residues" evidence="2">
    <location>
        <begin position="59"/>
        <end position="72"/>
    </location>
</feature>
<feature type="region of interest" description="Disordered" evidence="2">
    <location>
        <begin position="260"/>
        <end position="307"/>
    </location>
</feature>
<dbReference type="GO" id="GO:0005737">
    <property type="term" value="C:cytoplasm"/>
    <property type="evidence" value="ECO:0007669"/>
    <property type="project" value="TreeGrafter"/>
</dbReference>
<name>A0A3L6RI49_PANMI</name>
<dbReference type="AlphaFoldDB" id="A0A3L6RI49"/>
<keyword evidence="5" id="KW-1185">Reference proteome</keyword>
<evidence type="ECO:0000313" key="5">
    <source>
        <dbReference type="Proteomes" id="UP000275267"/>
    </source>
</evidence>
<evidence type="ECO:0000256" key="1">
    <source>
        <dbReference type="PROSITE-ProRule" id="PRU00176"/>
    </source>
</evidence>
<protein>
    <recommendedName>
        <fullName evidence="3">RRM domain-containing protein</fullName>
    </recommendedName>
</protein>
<dbReference type="Gene3D" id="3.30.70.330">
    <property type="match status" value="1"/>
</dbReference>
<evidence type="ECO:0000256" key="2">
    <source>
        <dbReference type="SAM" id="MobiDB-lite"/>
    </source>
</evidence>
<comment type="caution">
    <text evidence="4">The sequence shown here is derived from an EMBL/GenBank/DDBJ whole genome shotgun (WGS) entry which is preliminary data.</text>
</comment>
<dbReference type="GO" id="GO:0043488">
    <property type="term" value="P:regulation of mRNA stability"/>
    <property type="evidence" value="ECO:0007669"/>
    <property type="project" value="InterPro"/>
</dbReference>
<dbReference type="EMBL" id="PQIB02000008">
    <property type="protein sequence ID" value="RLN03752.1"/>
    <property type="molecule type" value="Genomic_DNA"/>
</dbReference>
<dbReference type="OrthoDB" id="4726at2759"/>
<reference evidence="5" key="1">
    <citation type="journal article" date="2019" name="Nat. Commun.">
        <title>The genome of broomcorn millet.</title>
        <authorList>
            <person name="Zou C."/>
            <person name="Miki D."/>
            <person name="Li D."/>
            <person name="Tang Q."/>
            <person name="Xiao L."/>
            <person name="Rajput S."/>
            <person name="Deng P."/>
            <person name="Jia W."/>
            <person name="Huang R."/>
            <person name="Zhang M."/>
            <person name="Sun Y."/>
            <person name="Hu J."/>
            <person name="Fu X."/>
            <person name="Schnable P.S."/>
            <person name="Li F."/>
            <person name="Zhang H."/>
            <person name="Feng B."/>
            <person name="Zhu X."/>
            <person name="Liu R."/>
            <person name="Schnable J.C."/>
            <person name="Zhu J.-K."/>
            <person name="Zhang H."/>
        </authorList>
    </citation>
    <scope>NUCLEOTIDE SEQUENCE [LARGE SCALE GENOMIC DNA]</scope>
</reference>
<evidence type="ECO:0000313" key="4">
    <source>
        <dbReference type="EMBL" id="RLN03752.1"/>
    </source>
</evidence>
<dbReference type="PANTHER" id="PTHR14738:SF32">
    <property type="entry name" value="RNA BINDING (RRM_RBD_RNP MOTIFS) FAMILY PROTEIN"/>
    <property type="match status" value="1"/>
</dbReference>
<dbReference type="SUPFAM" id="SSF54928">
    <property type="entry name" value="RNA-binding domain, RBD"/>
    <property type="match status" value="1"/>
</dbReference>
<dbReference type="SMART" id="SM00360">
    <property type="entry name" value="RRM"/>
    <property type="match status" value="1"/>
</dbReference>
<feature type="domain" description="RRM" evidence="3">
    <location>
        <begin position="637"/>
        <end position="720"/>
    </location>
</feature>
<feature type="region of interest" description="Disordered" evidence="2">
    <location>
        <begin position="763"/>
        <end position="800"/>
    </location>
</feature>
<organism evidence="4 5">
    <name type="scientific">Panicum miliaceum</name>
    <name type="common">Proso millet</name>
    <name type="synonym">Broomcorn millet</name>
    <dbReference type="NCBI Taxonomy" id="4540"/>
    <lineage>
        <taxon>Eukaryota</taxon>
        <taxon>Viridiplantae</taxon>
        <taxon>Streptophyta</taxon>
        <taxon>Embryophyta</taxon>
        <taxon>Tracheophyta</taxon>
        <taxon>Spermatophyta</taxon>
        <taxon>Magnoliopsida</taxon>
        <taxon>Liliopsida</taxon>
        <taxon>Poales</taxon>
        <taxon>Poaceae</taxon>
        <taxon>PACMAD clade</taxon>
        <taxon>Panicoideae</taxon>
        <taxon>Panicodae</taxon>
        <taxon>Paniceae</taxon>
        <taxon>Panicinae</taxon>
        <taxon>Panicum</taxon>
        <taxon>Panicum sect. Panicum</taxon>
    </lineage>
</organism>
<dbReference type="STRING" id="4540.A0A3L6RI49"/>
<dbReference type="Pfam" id="PF00076">
    <property type="entry name" value="RRM_1"/>
    <property type="match status" value="1"/>
</dbReference>
<dbReference type="PROSITE" id="PS50102">
    <property type="entry name" value="RRM"/>
    <property type="match status" value="1"/>
</dbReference>
<dbReference type="Proteomes" id="UP000275267">
    <property type="component" value="Unassembled WGS sequence"/>
</dbReference>
<feature type="region of interest" description="Disordered" evidence="2">
    <location>
        <begin position="336"/>
        <end position="377"/>
    </location>
</feature>
<gene>
    <name evidence="4" type="ORF">C2845_PM13G21890</name>
</gene>
<evidence type="ECO:0000259" key="3">
    <source>
        <dbReference type="PROSITE" id="PS50102"/>
    </source>
</evidence>
<keyword evidence="1" id="KW-0694">RNA-binding</keyword>
<accession>A0A3L6RI49</accession>
<dbReference type="InterPro" id="IPR040366">
    <property type="entry name" value="Nab2/ZC3H14"/>
</dbReference>
<dbReference type="InterPro" id="IPR012677">
    <property type="entry name" value="Nucleotide-bd_a/b_plait_sf"/>
</dbReference>
<dbReference type="PANTHER" id="PTHR14738">
    <property type="entry name" value="ZINC FINGER CCCH DOMAIN-CONTAINING PROTEIN 14"/>
    <property type="match status" value="1"/>
</dbReference>
<feature type="region of interest" description="Disordered" evidence="2">
    <location>
        <begin position="58"/>
        <end position="95"/>
    </location>
</feature>
<feature type="compositionally biased region" description="Basic and acidic residues" evidence="2">
    <location>
        <begin position="263"/>
        <end position="280"/>
    </location>
</feature>
<feature type="compositionally biased region" description="Basic and acidic residues" evidence="2">
    <location>
        <begin position="336"/>
        <end position="347"/>
    </location>
</feature>
<feature type="compositionally biased region" description="Polar residues" evidence="2">
    <location>
        <begin position="777"/>
        <end position="794"/>
    </location>
</feature>
<dbReference type="InterPro" id="IPR035979">
    <property type="entry name" value="RBD_domain_sf"/>
</dbReference>
<sequence>MEDPYTSFFKNNYYYYTTSFPAAPAPHLPPPIPPYTTSLYPAVAAATPQYPACFFQPQPTLPPLHDSPPSPPLREALPLLSQSPTRGGASRPRHVAADYDSDDDADDFLLEVVGSSAAPSARAPLFADLNCMPSCCDGGDPMDVEAGASTDDAAVALRIGLPAAPANGCGGTEADLLSGLTGRACGSGMEPEEDEEECKVDTGAGDGDEDYVMVLLKNGRCKKTAIAELHVFLGDDNDAFVSWLWEHLSSHLHLYVQAQEQNQETKNDEAPKEVSGRQKSSDVLPRSNGQTHSEHTIESSTATRRRNRREWKRIGREGNENFPLRSVLADILHGEEKRSQKSNEIRHPPSKQQNGRKRERDDEPQQTKRDVSTRPMIGDGASRRLLQFAVRDAVKAVQPTSSSAEPASKRLRSVVQGAALALRAAAEAAADSTKVRSTGSVFKRLGQGNVVKQPSRSREERREYEDFEPVMTIDEHDSDRYVNNEESEEESGELTMTDRAAEMNVDSSSEDDMDRDEGITRYQTSVLHEGAFSLFEEKKALSTKCSVELETDAIRSSSVIAEEQLVPSSTKTENKAVAISVDVNMVETLSYETPKDVHVVEKPYVTPMNSNVTSVATNTKELGHAEVQKDSQRAAPSDLLIYLLSNYLKVHFAATKDSLSRHFNKFGAVLKVVIVTNAATGQPTGSAYVEFLHKESAERALSLNGTSFMTRILKVVRRSSHEAAHFYGWPGSGRSSLYGRHGRMAYPRAVLPGGSFRGRAPMKAGARSLQWKREPSGTDSGTKTDMSVPLSSEQVLPPAT</sequence>
<dbReference type="GO" id="GO:0005634">
    <property type="term" value="C:nucleus"/>
    <property type="evidence" value="ECO:0007669"/>
    <property type="project" value="TreeGrafter"/>
</dbReference>